<evidence type="ECO:0000256" key="4">
    <source>
        <dbReference type="ARBA" id="ARBA00013858"/>
    </source>
</evidence>
<dbReference type="Proteomes" id="UP000305939">
    <property type="component" value="Unassembled WGS sequence"/>
</dbReference>
<evidence type="ECO:0000256" key="5">
    <source>
        <dbReference type="ARBA" id="ARBA00023150"/>
    </source>
</evidence>
<evidence type="ECO:0000256" key="3">
    <source>
        <dbReference type="ARBA" id="ARBA00011950"/>
    </source>
</evidence>
<evidence type="ECO:0000256" key="10">
    <source>
        <dbReference type="ARBA" id="ARBA00032474"/>
    </source>
</evidence>
<comment type="pathway">
    <text evidence="1">Cofactor biosynthesis; molybdopterin biosynthesis.</text>
</comment>
<proteinExistence type="inferred from homology"/>
<dbReference type="EMBL" id="SSMC01000001">
    <property type="protein sequence ID" value="THD68963.1"/>
    <property type="molecule type" value="Genomic_DNA"/>
</dbReference>
<comment type="catalytic activity">
    <reaction evidence="11">
        <text>2 [molybdopterin-synthase sulfur-carrier protein]-C-terminal-Gly-aminoethanethioate + cyclic pyranopterin phosphate + H2O = molybdopterin + 2 [molybdopterin-synthase sulfur-carrier protein]-C-terminal Gly-Gly + 2 H(+)</text>
        <dbReference type="Rhea" id="RHEA:26333"/>
        <dbReference type="Rhea" id="RHEA-COMP:12202"/>
        <dbReference type="Rhea" id="RHEA-COMP:19907"/>
        <dbReference type="ChEBI" id="CHEBI:15377"/>
        <dbReference type="ChEBI" id="CHEBI:15378"/>
        <dbReference type="ChEBI" id="CHEBI:58698"/>
        <dbReference type="ChEBI" id="CHEBI:59648"/>
        <dbReference type="ChEBI" id="CHEBI:90778"/>
        <dbReference type="ChEBI" id="CHEBI:232372"/>
        <dbReference type="EC" id="2.8.1.12"/>
    </reaction>
</comment>
<dbReference type="InterPro" id="IPR003448">
    <property type="entry name" value="Mopterin_biosynth_MoaE"/>
</dbReference>
<comment type="similarity">
    <text evidence="2">Belongs to the MoaE family.</text>
</comment>
<dbReference type="GO" id="GO:0006777">
    <property type="term" value="P:Mo-molybdopterin cofactor biosynthetic process"/>
    <property type="evidence" value="ECO:0007669"/>
    <property type="project" value="UniProtKB-KW"/>
</dbReference>
<keyword evidence="5" id="KW-0501">Molybdenum cofactor biosynthesis</keyword>
<protein>
    <recommendedName>
        <fullName evidence="4">Molybdopterin synthase catalytic subunit</fullName>
        <ecNumber evidence="3">2.8.1.12</ecNumber>
    </recommendedName>
    <alternativeName>
        <fullName evidence="9">MPT synthase subunit 2</fullName>
    </alternativeName>
    <alternativeName>
        <fullName evidence="7">Molybdenum cofactor biosynthesis protein E</fullName>
    </alternativeName>
    <alternativeName>
        <fullName evidence="8">Molybdopterin-converting factor large subunit</fullName>
    </alternativeName>
    <alternativeName>
        <fullName evidence="10">Molybdopterin-converting factor subunit 2</fullName>
    </alternativeName>
</protein>
<name>A0A4S3M1S9_9FLAO</name>
<dbReference type="RefSeq" id="WP_136334453.1">
    <property type="nucleotide sequence ID" value="NZ_QXMP01000004.1"/>
</dbReference>
<comment type="subunit">
    <text evidence="6">Heterotetramer of 2 MoaD subunits and 2 MoaE subunits. Also stable as homodimer. The enzyme changes between these two forms during catalysis.</text>
</comment>
<organism evidence="12 13">
    <name type="scientific">Robertkochia marina</name>
    <dbReference type="NCBI Taxonomy" id="1227945"/>
    <lineage>
        <taxon>Bacteria</taxon>
        <taxon>Pseudomonadati</taxon>
        <taxon>Bacteroidota</taxon>
        <taxon>Flavobacteriia</taxon>
        <taxon>Flavobacteriales</taxon>
        <taxon>Flavobacteriaceae</taxon>
        <taxon>Robertkochia</taxon>
    </lineage>
</organism>
<sequence length="148" mass="16793">MGKKLDSVFFEGAIPAEFLAEVIGTYRVKSGTGGHTVFMGQVRADEVEGKTVSAIEFSTYASMAHEKLKEIRKEAFEKYPLHDLHVFHSTGRVEVGEICFVVFVSAERRKFIYKATEEIVERIKSEVPIFGKEIFEDESHQWKVNTDG</sequence>
<evidence type="ECO:0000313" key="13">
    <source>
        <dbReference type="Proteomes" id="UP000305939"/>
    </source>
</evidence>
<keyword evidence="13" id="KW-1185">Reference proteome</keyword>
<dbReference type="InterPro" id="IPR036563">
    <property type="entry name" value="MoaE_sf"/>
</dbReference>
<evidence type="ECO:0000256" key="6">
    <source>
        <dbReference type="ARBA" id="ARBA00026066"/>
    </source>
</evidence>
<comment type="caution">
    <text evidence="12">The sequence shown here is derived from an EMBL/GenBank/DDBJ whole genome shotgun (WGS) entry which is preliminary data.</text>
</comment>
<evidence type="ECO:0000256" key="2">
    <source>
        <dbReference type="ARBA" id="ARBA00005426"/>
    </source>
</evidence>
<dbReference type="EC" id="2.8.1.12" evidence="3"/>
<evidence type="ECO:0000256" key="9">
    <source>
        <dbReference type="ARBA" id="ARBA00030781"/>
    </source>
</evidence>
<dbReference type="OrthoDB" id="9803224at2"/>
<evidence type="ECO:0000313" key="12">
    <source>
        <dbReference type="EMBL" id="THD68963.1"/>
    </source>
</evidence>
<dbReference type="GO" id="GO:0030366">
    <property type="term" value="F:molybdopterin synthase activity"/>
    <property type="evidence" value="ECO:0007669"/>
    <property type="project" value="UniProtKB-EC"/>
</dbReference>
<evidence type="ECO:0000256" key="11">
    <source>
        <dbReference type="ARBA" id="ARBA00049878"/>
    </source>
</evidence>
<evidence type="ECO:0000256" key="7">
    <source>
        <dbReference type="ARBA" id="ARBA00029745"/>
    </source>
</evidence>
<evidence type="ECO:0000256" key="8">
    <source>
        <dbReference type="ARBA" id="ARBA00030407"/>
    </source>
</evidence>
<evidence type="ECO:0000256" key="1">
    <source>
        <dbReference type="ARBA" id="ARBA00005046"/>
    </source>
</evidence>
<dbReference type="Gene3D" id="3.90.1170.40">
    <property type="entry name" value="Molybdopterin biosynthesis MoaE subunit"/>
    <property type="match status" value="1"/>
</dbReference>
<dbReference type="PANTHER" id="PTHR23404">
    <property type="entry name" value="MOLYBDOPTERIN SYNTHASE RELATED"/>
    <property type="match status" value="1"/>
</dbReference>
<dbReference type="AlphaFoldDB" id="A0A4S3M1S9"/>
<dbReference type="SUPFAM" id="SSF54690">
    <property type="entry name" value="Molybdopterin synthase subunit MoaE"/>
    <property type="match status" value="1"/>
</dbReference>
<accession>A0A4S3M1S9</accession>
<gene>
    <name evidence="12" type="ORF">E7Z59_01115</name>
</gene>
<dbReference type="Pfam" id="PF02391">
    <property type="entry name" value="MoaE"/>
    <property type="match status" value="1"/>
</dbReference>
<reference evidence="12 13" key="1">
    <citation type="submission" date="2019-04" db="EMBL/GenBank/DDBJ databases">
        <title>Draft genome sequence of Robertkochia marina CC-AMO-30D.</title>
        <authorList>
            <person name="Hameed A."/>
            <person name="Lin S.-Y."/>
            <person name="Shahina M."/>
            <person name="Lai W.-A."/>
            <person name="Young C.-C."/>
        </authorList>
    </citation>
    <scope>NUCLEOTIDE SEQUENCE [LARGE SCALE GENOMIC DNA]</scope>
    <source>
        <strain evidence="12 13">CC-AMO-30D</strain>
    </source>
</reference>